<evidence type="ECO:0000313" key="1">
    <source>
        <dbReference type="EMBL" id="CAG5134808.1"/>
    </source>
</evidence>
<reference evidence="1" key="1">
    <citation type="submission" date="2021-04" db="EMBL/GenBank/DDBJ databases">
        <authorList>
            <consortium name="Molecular Ecology Group"/>
        </authorList>
    </citation>
    <scope>NUCLEOTIDE SEQUENCE</scope>
</reference>
<comment type="caution">
    <text evidence="1">The sequence shown here is derived from an EMBL/GenBank/DDBJ whole genome shotgun (WGS) entry which is preliminary data.</text>
</comment>
<dbReference type="AlphaFoldDB" id="A0A8S4A320"/>
<dbReference type="EMBL" id="CAJHNH020007601">
    <property type="protein sequence ID" value="CAG5134808.1"/>
    <property type="molecule type" value="Genomic_DNA"/>
</dbReference>
<feature type="non-terminal residue" evidence="1">
    <location>
        <position position="96"/>
    </location>
</feature>
<protein>
    <submittedName>
        <fullName evidence="1">Uncharacterized protein</fullName>
    </submittedName>
</protein>
<feature type="non-terminal residue" evidence="1">
    <location>
        <position position="1"/>
    </location>
</feature>
<sequence>GVPGTNLETVDKEIKAYNNLLNWLNSEAREILATTQEPVTERESEFLDYIGFKAELDRREPLFSKLGQKVKSGKALRISWPEWEKLDSSWQEVDEQ</sequence>
<proteinExistence type="predicted"/>
<evidence type="ECO:0000313" key="2">
    <source>
        <dbReference type="Proteomes" id="UP000678393"/>
    </source>
</evidence>
<dbReference type="OrthoDB" id="18740at2759"/>
<accession>A0A8S4A320</accession>
<dbReference type="Proteomes" id="UP000678393">
    <property type="component" value="Unassembled WGS sequence"/>
</dbReference>
<gene>
    <name evidence="1" type="ORF">CUNI_LOCUS20366</name>
</gene>
<keyword evidence="2" id="KW-1185">Reference proteome</keyword>
<organism evidence="1 2">
    <name type="scientific">Candidula unifasciata</name>
    <dbReference type="NCBI Taxonomy" id="100452"/>
    <lineage>
        <taxon>Eukaryota</taxon>
        <taxon>Metazoa</taxon>
        <taxon>Spiralia</taxon>
        <taxon>Lophotrochozoa</taxon>
        <taxon>Mollusca</taxon>
        <taxon>Gastropoda</taxon>
        <taxon>Heterobranchia</taxon>
        <taxon>Euthyneura</taxon>
        <taxon>Panpulmonata</taxon>
        <taxon>Eupulmonata</taxon>
        <taxon>Stylommatophora</taxon>
        <taxon>Helicina</taxon>
        <taxon>Helicoidea</taxon>
        <taxon>Geomitridae</taxon>
        <taxon>Candidula</taxon>
    </lineage>
</organism>
<name>A0A8S4A320_9EUPU</name>